<keyword evidence="3" id="KW-1185">Reference proteome</keyword>
<protein>
    <recommendedName>
        <fullName evidence="1">Glucose-methanol-choline oxidoreductase C-terminal domain-containing protein</fullName>
    </recommendedName>
</protein>
<sequence length="144" mass="16328">MQDRVGAFLVFELSDEIMPIAKKQVDESNIVQYITSKSGVLTTPQGGAVTALLAQNDTKEINEDPDYQLTFWEGYADDKHRIKPEYFEAIYGPYKEKPLYGCISHVLQPKSRGEVTLRSSNPYDPPIIDPKYFSHPEDMKNVVA</sequence>
<evidence type="ECO:0000313" key="2">
    <source>
        <dbReference type="EMBL" id="GFY77391.1"/>
    </source>
</evidence>
<proteinExistence type="predicted"/>
<gene>
    <name evidence="2" type="ORF">TNIN_169561</name>
</gene>
<dbReference type="OrthoDB" id="6435529at2759"/>
<dbReference type="Pfam" id="PF05199">
    <property type="entry name" value="GMC_oxred_C"/>
    <property type="match status" value="1"/>
</dbReference>
<dbReference type="GO" id="GO:0016614">
    <property type="term" value="F:oxidoreductase activity, acting on CH-OH group of donors"/>
    <property type="evidence" value="ECO:0007669"/>
    <property type="project" value="InterPro"/>
</dbReference>
<dbReference type="SUPFAM" id="SSF54373">
    <property type="entry name" value="FAD-linked reductases, C-terminal domain"/>
    <property type="match status" value="1"/>
</dbReference>
<dbReference type="GO" id="GO:0050660">
    <property type="term" value="F:flavin adenine dinucleotide binding"/>
    <property type="evidence" value="ECO:0007669"/>
    <property type="project" value="InterPro"/>
</dbReference>
<comment type="caution">
    <text evidence="2">The sequence shown here is derived from an EMBL/GenBank/DDBJ whole genome shotgun (WGS) entry which is preliminary data.</text>
</comment>
<feature type="domain" description="Glucose-methanol-choline oxidoreductase C-terminal" evidence="1">
    <location>
        <begin position="109"/>
        <end position="143"/>
    </location>
</feature>
<feature type="non-terminal residue" evidence="2">
    <location>
        <position position="1"/>
    </location>
</feature>
<accession>A0A8X7CQY3</accession>
<dbReference type="Gene3D" id="3.30.560.10">
    <property type="entry name" value="Glucose Oxidase, domain 3"/>
    <property type="match status" value="1"/>
</dbReference>
<dbReference type="InterPro" id="IPR012132">
    <property type="entry name" value="GMC_OxRdtase"/>
</dbReference>
<name>A0A8X7CQY3_9ARAC</name>
<evidence type="ECO:0000259" key="1">
    <source>
        <dbReference type="Pfam" id="PF05199"/>
    </source>
</evidence>
<evidence type="ECO:0000313" key="3">
    <source>
        <dbReference type="Proteomes" id="UP000886998"/>
    </source>
</evidence>
<reference evidence="2" key="1">
    <citation type="submission" date="2020-08" db="EMBL/GenBank/DDBJ databases">
        <title>Multicomponent nature underlies the extraordinary mechanical properties of spider dragline silk.</title>
        <authorList>
            <person name="Kono N."/>
            <person name="Nakamura H."/>
            <person name="Mori M."/>
            <person name="Yoshida Y."/>
            <person name="Ohtoshi R."/>
            <person name="Malay A.D."/>
            <person name="Moran D.A.P."/>
            <person name="Tomita M."/>
            <person name="Numata K."/>
            <person name="Arakawa K."/>
        </authorList>
    </citation>
    <scope>NUCLEOTIDE SEQUENCE</scope>
</reference>
<dbReference type="InterPro" id="IPR007867">
    <property type="entry name" value="GMC_OxRtase_C"/>
</dbReference>
<dbReference type="AlphaFoldDB" id="A0A8X7CQY3"/>
<dbReference type="EMBL" id="BMAV01022434">
    <property type="protein sequence ID" value="GFY77391.1"/>
    <property type="molecule type" value="Genomic_DNA"/>
</dbReference>
<dbReference type="PANTHER" id="PTHR11552">
    <property type="entry name" value="GLUCOSE-METHANOL-CHOLINE GMC OXIDOREDUCTASE"/>
    <property type="match status" value="1"/>
</dbReference>
<organism evidence="2 3">
    <name type="scientific">Trichonephila inaurata madagascariensis</name>
    <dbReference type="NCBI Taxonomy" id="2747483"/>
    <lineage>
        <taxon>Eukaryota</taxon>
        <taxon>Metazoa</taxon>
        <taxon>Ecdysozoa</taxon>
        <taxon>Arthropoda</taxon>
        <taxon>Chelicerata</taxon>
        <taxon>Arachnida</taxon>
        <taxon>Araneae</taxon>
        <taxon>Araneomorphae</taxon>
        <taxon>Entelegynae</taxon>
        <taxon>Araneoidea</taxon>
        <taxon>Nephilidae</taxon>
        <taxon>Trichonephila</taxon>
        <taxon>Trichonephila inaurata</taxon>
    </lineage>
</organism>
<dbReference type="Proteomes" id="UP000886998">
    <property type="component" value="Unassembled WGS sequence"/>
</dbReference>
<dbReference type="PANTHER" id="PTHR11552:SF147">
    <property type="entry name" value="CHOLINE DEHYDROGENASE, MITOCHONDRIAL"/>
    <property type="match status" value="1"/>
</dbReference>